<keyword evidence="4" id="KW-0720">Serine protease</keyword>
<dbReference type="PRINTS" id="PR00862">
    <property type="entry name" value="PROLIGOPTASE"/>
</dbReference>
<protein>
    <submittedName>
        <fullName evidence="8">Prolyl oligopeptidase family serine peptidase</fullName>
    </submittedName>
</protein>
<dbReference type="InterPro" id="IPR002470">
    <property type="entry name" value="Peptidase_S9A"/>
</dbReference>
<evidence type="ECO:0000313" key="9">
    <source>
        <dbReference type="Proteomes" id="UP001177883"/>
    </source>
</evidence>
<dbReference type="InterPro" id="IPR051543">
    <property type="entry name" value="Serine_Peptidase_S9A"/>
</dbReference>
<sequence>MKACVLLAFALLLTGAVSASDQFSWLRDDSRSASKVLNYLNQQNDKTQLYQERIRSLSESLQQKWQDNRPERADKPWQEIGGYEYAILNHKGKRTLLSRSVGSKGLTELLNIDARSAEHNYYQLGDWALDSTKTKLAIAEDITGTEQYRVSVVDLKTQQVTSVAQNVDSSLAWSKDGQSLYLIQLEQQTSRPYALTKYFLNESKPIQLTEELDSAWLLSYYLSSDTQFAVVQANSENSSEQRLLNLDSGEVSEPLLPRKAGVEYYVDVAGSMLFANSNHERNDFAFYSAPHTQATHINLWRTVFEPTDESRISNFYLFESGAVVVSQSGASQSLHFFDNDNRYRYRSSQLLADAGQVAWVSQVGDYQSNKLHIRSMSLTQPAKWDRLNTGTLQRKRFSQDYYPQYQQSAYQTEQVMVNSGGVTIPVTLAYRKDKLTKTSPVFLYGYGAYGMTMKPYFMSQTISLLDEGVIYAIAHVRGGGFYGDAWYQAGKGIKKENAILDFIAAARDLTAYNLGKRPIYAMGGSAGGTLVAAALNQAPDLFDGAVLKVPFVDVVNSMSDSALPLTAQQYGEWGNPNIADELKVMQQYDPYLNLSEQNYPPILIQVGLNDRRVPYWEGAKYYAKLSELTTGSGPYLLSTNFTQGHSTDRRQSQSQQAFEYAFLLSLTLKDIKAEQ</sequence>
<dbReference type="SUPFAM" id="SSF50993">
    <property type="entry name" value="Peptidase/esterase 'gauge' domain"/>
    <property type="match status" value="1"/>
</dbReference>
<evidence type="ECO:0000256" key="1">
    <source>
        <dbReference type="ARBA" id="ARBA00005228"/>
    </source>
</evidence>
<dbReference type="PANTHER" id="PTHR11757">
    <property type="entry name" value="PROTEASE FAMILY S9A OLIGOPEPTIDASE"/>
    <property type="match status" value="1"/>
</dbReference>
<reference evidence="8" key="1">
    <citation type="submission" date="2023-07" db="EMBL/GenBank/DDBJ databases">
        <title>Genome content predicts the carbon catabolic preferences of heterotrophic bacteria.</title>
        <authorList>
            <person name="Gralka M."/>
        </authorList>
    </citation>
    <scope>NUCLEOTIDE SEQUENCE</scope>
    <source>
        <strain evidence="8">6E03</strain>
    </source>
</reference>
<dbReference type="Pfam" id="PF00326">
    <property type="entry name" value="Peptidase_S9"/>
    <property type="match status" value="1"/>
</dbReference>
<feature type="domain" description="Peptidase S9 prolyl oligopeptidase catalytic" evidence="6">
    <location>
        <begin position="457"/>
        <end position="665"/>
    </location>
</feature>
<dbReference type="RefSeq" id="WP_102492367.1">
    <property type="nucleotide sequence ID" value="NZ_JAUYVK010000015.1"/>
</dbReference>
<dbReference type="GO" id="GO:0006508">
    <property type="term" value="P:proteolysis"/>
    <property type="evidence" value="ECO:0007669"/>
    <property type="project" value="UniProtKB-KW"/>
</dbReference>
<evidence type="ECO:0000259" key="7">
    <source>
        <dbReference type="Pfam" id="PF02897"/>
    </source>
</evidence>
<dbReference type="SUPFAM" id="SSF53474">
    <property type="entry name" value="alpha/beta-Hydrolases"/>
    <property type="match status" value="1"/>
</dbReference>
<dbReference type="InterPro" id="IPR001375">
    <property type="entry name" value="Peptidase_S9_cat"/>
</dbReference>
<keyword evidence="3" id="KW-0378">Hydrolase</keyword>
<evidence type="ECO:0000256" key="4">
    <source>
        <dbReference type="ARBA" id="ARBA00022825"/>
    </source>
</evidence>
<keyword evidence="2" id="KW-0645">Protease</keyword>
<dbReference type="InterPro" id="IPR029058">
    <property type="entry name" value="AB_hydrolase_fold"/>
</dbReference>
<evidence type="ECO:0000313" key="8">
    <source>
        <dbReference type="EMBL" id="MDP2490819.1"/>
    </source>
</evidence>
<feature type="signal peptide" evidence="5">
    <location>
        <begin position="1"/>
        <end position="19"/>
    </location>
</feature>
<comment type="similarity">
    <text evidence="1">Belongs to the peptidase S9A family.</text>
</comment>
<evidence type="ECO:0000259" key="6">
    <source>
        <dbReference type="Pfam" id="PF00326"/>
    </source>
</evidence>
<feature type="domain" description="Peptidase S9A N-terminal" evidence="7">
    <location>
        <begin position="19"/>
        <end position="393"/>
    </location>
</feature>
<keyword evidence="5" id="KW-0732">Signal</keyword>
<dbReference type="Gene3D" id="2.130.10.120">
    <property type="entry name" value="Prolyl oligopeptidase, N-terminal domain"/>
    <property type="match status" value="1"/>
</dbReference>
<dbReference type="EMBL" id="JAUYVK010000015">
    <property type="protein sequence ID" value="MDP2490819.1"/>
    <property type="molecule type" value="Genomic_DNA"/>
</dbReference>
<dbReference type="InterPro" id="IPR023302">
    <property type="entry name" value="Pept_S9A_N"/>
</dbReference>
<dbReference type="AlphaFoldDB" id="A0ABD5ACF9"/>
<accession>A0ABD5ACF9</accession>
<dbReference type="Proteomes" id="UP001177883">
    <property type="component" value="Unassembled WGS sequence"/>
</dbReference>
<comment type="caution">
    <text evidence="8">The sequence shown here is derived from an EMBL/GenBank/DDBJ whole genome shotgun (WGS) entry which is preliminary data.</text>
</comment>
<dbReference type="PANTHER" id="PTHR11757:SF19">
    <property type="entry name" value="PROLYL ENDOPEPTIDASE-LIKE"/>
    <property type="match status" value="1"/>
</dbReference>
<gene>
    <name evidence="8" type="ORF">Q8W38_15820</name>
</gene>
<name>A0ABD5ACF9_VIBSP</name>
<evidence type="ECO:0000256" key="2">
    <source>
        <dbReference type="ARBA" id="ARBA00022670"/>
    </source>
</evidence>
<feature type="chain" id="PRO_5044788986" evidence="5">
    <location>
        <begin position="20"/>
        <end position="675"/>
    </location>
</feature>
<evidence type="ECO:0000256" key="3">
    <source>
        <dbReference type="ARBA" id="ARBA00022801"/>
    </source>
</evidence>
<dbReference type="Gene3D" id="3.40.50.1820">
    <property type="entry name" value="alpha/beta hydrolase"/>
    <property type="match status" value="1"/>
</dbReference>
<dbReference type="Pfam" id="PF02897">
    <property type="entry name" value="Peptidase_S9_N"/>
    <property type="match status" value="1"/>
</dbReference>
<proteinExistence type="inferred from homology"/>
<evidence type="ECO:0000256" key="5">
    <source>
        <dbReference type="SAM" id="SignalP"/>
    </source>
</evidence>
<organism evidence="8 9">
    <name type="scientific">Vibrio splendidus</name>
    <dbReference type="NCBI Taxonomy" id="29497"/>
    <lineage>
        <taxon>Bacteria</taxon>
        <taxon>Pseudomonadati</taxon>
        <taxon>Pseudomonadota</taxon>
        <taxon>Gammaproteobacteria</taxon>
        <taxon>Vibrionales</taxon>
        <taxon>Vibrionaceae</taxon>
        <taxon>Vibrio</taxon>
    </lineage>
</organism>
<dbReference type="GO" id="GO:0008236">
    <property type="term" value="F:serine-type peptidase activity"/>
    <property type="evidence" value="ECO:0007669"/>
    <property type="project" value="UniProtKB-KW"/>
</dbReference>